<sequence length="101" mass="10738">MQQGGHRPDLASASVGPDTDGAKEQSLSTEKKAVAAALTLFSDGSMSQRTCGLCRGLMCLQLQHAAGSCLNQEVEPRQYFSSSCIVGRRLGTGKHVSIRRT</sequence>
<accession>A0A812I7I8</accession>
<protein>
    <submittedName>
        <fullName evidence="2">Uncharacterized protein</fullName>
    </submittedName>
</protein>
<name>A0A812I7I8_9DINO</name>
<reference evidence="2" key="1">
    <citation type="submission" date="2021-02" db="EMBL/GenBank/DDBJ databases">
        <authorList>
            <person name="Dougan E. K."/>
            <person name="Rhodes N."/>
            <person name="Thang M."/>
            <person name="Chan C."/>
        </authorList>
    </citation>
    <scope>NUCLEOTIDE SEQUENCE</scope>
</reference>
<gene>
    <name evidence="2" type="ORF">SNAT2548_LOCUS2785</name>
</gene>
<dbReference type="AlphaFoldDB" id="A0A812I7I8"/>
<proteinExistence type="predicted"/>
<feature type="region of interest" description="Disordered" evidence="1">
    <location>
        <begin position="1"/>
        <end position="28"/>
    </location>
</feature>
<keyword evidence="3" id="KW-1185">Reference proteome</keyword>
<comment type="caution">
    <text evidence="2">The sequence shown here is derived from an EMBL/GenBank/DDBJ whole genome shotgun (WGS) entry which is preliminary data.</text>
</comment>
<dbReference type="Proteomes" id="UP000604046">
    <property type="component" value="Unassembled WGS sequence"/>
</dbReference>
<evidence type="ECO:0000256" key="1">
    <source>
        <dbReference type="SAM" id="MobiDB-lite"/>
    </source>
</evidence>
<evidence type="ECO:0000313" key="3">
    <source>
        <dbReference type="Proteomes" id="UP000604046"/>
    </source>
</evidence>
<evidence type="ECO:0000313" key="2">
    <source>
        <dbReference type="EMBL" id="CAE6973199.1"/>
    </source>
</evidence>
<organism evidence="2 3">
    <name type="scientific">Symbiodinium natans</name>
    <dbReference type="NCBI Taxonomy" id="878477"/>
    <lineage>
        <taxon>Eukaryota</taxon>
        <taxon>Sar</taxon>
        <taxon>Alveolata</taxon>
        <taxon>Dinophyceae</taxon>
        <taxon>Suessiales</taxon>
        <taxon>Symbiodiniaceae</taxon>
        <taxon>Symbiodinium</taxon>
    </lineage>
</organism>
<dbReference type="EMBL" id="CAJNDS010000168">
    <property type="protein sequence ID" value="CAE6973199.1"/>
    <property type="molecule type" value="Genomic_DNA"/>
</dbReference>